<keyword evidence="2" id="KW-0067">ATP-binding</keyword>
<dbReference type="PANTHER" id="PTHR11361">
    <property type="entry name" value="DNA MISMATCH REPAIR PROTEIN MUTS FAMILY MEMBER"/>
    <property type="match status" value="1"/>
</dbReference>
<protein>
    <submittedName>
        <fullName evidence="5">DNA mismatch repair protein</fullName>
    </submittedName>
</protein>
<dbReference type="SUPFAM" id="SSF52540">
    <property type="entry name" value="P-loop containing nucleoside triphosphate hydrolases"/>
    <property type="match status" value="1"/>
</dbReference>
<dbReference type="AlphaFoldDB" id="A0A9E7R651"/>
<keyword evidence="6" id="KW-1185">Reference proteome</keyword>
<feature type="domain" description="DNA mismatch repair proteins mutS family" evidence="4">
    <location>
        <begin position="380"/>
        <end position="564"/>
    </location>
</feature>
<evidence type="ECO:0000256" key="3">
    <source>
        <dbReference type="ARBA" id="ARBA00023125"/>
    </source>
</evidence>
<dbReference type="GO" id="GO:0006298">
    <property type="term" value="P:mismatch repair"/>
    <property type="evidence" value="ECO:0007669"/>
    <property type="project" value="InterPro"/>
</dbReference>
<dbReference type="KEGG" id="ssai:N0B31_09630"/>
<sequence>MRLEDYWGVGPKTAALLREELGEPAAIEAIESVDGRTLAAAGLSRGRATRILRRAAGGEGLDLLATRDARAVYRDLVGLMEEYAVTDHAADRVRVLTPLADETRVVERLDRTERAVESWERLDESTREAVLAAFEEHDSTGGEADAVETALALLETGVGDEGGVFDPLSDLDAGRLAEAATALRALPDADGRVGEGADDRLDGLRASLGAVEDLRADAGGVAEAVRESARDASEFRDAFRSHVTRETGVEGELVRETMPSEARAADTFVTEALRGLAAGLREQVDEREAEVRNRLAGAVEDGREDVDRAVEVVDDLAFELSLARFAVAFGLRRPELVDRGGVLAVRGARNLELVDRGESVQPVAYGLGDHTLDIDAPREDRVAVLTGANSGGKTTLLETLAGVALLAHMGLPVPAEEAQVSLVDRLVFHRRHASFNAGVLESTLRSVVPPVTESGRTLLLVDEFEAITEPGSAANLLHGLLTLAVEREALGVFVTHLAEDLEPLPDTARTDGIFAEGLTPDLELEVDYQPRFGTLGRSTPEFIVSRLVAESTDASERAGFEVLARAVGQEAVQRTLADARWSESE</sequence>
<dbReference type="GO" id="GO:0140664">
    <property type="term" value="F:ATP-dependent DNA damage sensor activity"/>
    <property type="evidence" value="ECO:0007669"/>
    <property type="project" value="InterPro"/>
</dbReference>
<evidence type="ECO:0000259" key="4">
    <source>
        <dbReference type="SMART" id="SM00534"/>
    </source>
</evidence>
<keyword evidence="3" id="KW-0238">DNA-binding</keyword>
<dbReference type="GO" id="GO:0005524">
    <property type="term" value="F:ATP binding"/>
    <property type="evidence" value="ECO:0007669"/>
    <property type="project" value="UniProtKB-KW"/>
</dbReference>
<dbReference type="InterPro" id="IPR045076">
    <property type="entry name" value="MutS"/>
</dbReference>
<dbReference type="InterPro" id="IPR027417">
    <property type="entry name" value="P-loop_NTPase"/>
</dbReference>
<evidence type="ECO:0000313" key="6">
    <source>
        <dbReference type="Proteomes" id="UP001057580"/>
    </source>
</evidence>
<name>A0A9E7R651_9EURY</name>
<dbReference type="GeneID" id="74942682"/>
<gene>
    <name evidence="5" type="ORF">N0B31_09630</name>
</gene>
<organism evidence="5 6">
    <name type="scientific">Salinirubellus salinus</name>
    <dbReference type="NCBI Taxonomy" id="1364945"/>
    <lineage>
        <taxon>Archaea</taxon>
        <taxon>Methanobacteriati</taxon>
        <taxon>Methanobacteriota</taxon>
        <taxon>Stenosarchaea group</taxon>
        <taxon>Halobacteria</taxon>
        <taxon>Halobacteriales</taxon>
        <taxon>Natronomonadaceae</taxon>
        <taxon>Salinirubellus</taxon>
    </lineage>
</organism>
<dbReference type="Gene3D" id="3.40.50.300">
    <property type="entry name" value="P-loop containing nucleotide triphosphate hydrolases"/>
    <property type="match status" value="1"/>
</dbReference>
<dbReference type="Proteomes" id="UP001057580">
    <property type="component" value="Chromosome"/>
</dbReference>
<dbReference type="RefSeq" id="WP_260643648.1">
    <property type="nucleotide sequence ID" value="NZ_CP104003.1"/>
</dbReference>
<dbReference type="PANTHER" id="PTHR11361:SF125">
    <property type="entry name" value="DNA-BINDING PROTEIN MUTS2"/>
    <property type="match status" value="1"/>
</dbReference>
<dbReference type="InterPro" id="IPR000432">
    <property type="entry name" value="DNA_mismatch_repair_MutS_C"/>
</dbReference>
<evidence type="ECO:0000256" key="2">
    <source>
        <dbReference type="ARBA" id="ARBA00022840"/>
    </source>
</evidence>
<accession>A0A9E7R651</accession>
<keyword evidence="1" id="KW-0547">Nucleotide-binding</keyword>
<proteinExistence type="predicted"/>
<dbReference type="EMBL" id="CP104003">
    <property type="protein sequence ID" value="UWM56534.1"/>
    <property type="molecule type" value="Genomic_DNA"/>
</dbReference>
<dbReference type="GO" id="GO:0030983">
    <property type="term" value="F:mismatched DNA binding"/>
    <property type="evidence" value="ECO:0007669"/>
    <property type="project" value="InterPro"/>
</dbReference>
<dbReference type="Pfam" id="PF00488">
    <property type="entry name" value="MutS_V"/>
    <property type="match status" value="1"/>
</dbReference>
<evidence type="ECO:0000256" key="1">
    <source>
        <dbReference type="ARBA" id="ARBA00022741"/>
    </source>
</evidence>
<reference evidence="5" key="1">
    <citation type="submission" date="2022-09" db="EMBL/GenBank/DDBJ databases">
        <title>Diverse halophilic archaea isolated from saline environments.</title>
        <authorList>
            <person name="Cui H.-L."/>
        </authorList>
    </citation>
    <scope>NUCLEOTIDE SEQUENCE</scope>
    <source>
        <strain evidence="5">ZS-35-S2</strain>
    </source>
</reference>
<dbReference type="SMART" id="SM00534">
    <property type="entry name" value="MUTSac"/>
    <property type="match status" value="1"/>
</dbReference>
<evidence type="ECO:0000313" key="5">
    <source>
        <dbReference type="EMBL" id="UWM56534.1"/>
    </source>
</evidence>